<reference evidence="1" key="1">
    <citation type="submission" date="2022-04" db="EMBL/GenBank/DDBJ databases">
        <title>A functionally conserved STORR gene fusion in Papaver species that diverged 16.8 million years ago.</title>
        <authorList>
            <person name="Catania T."/>
        </authorList>
    </citation>
    <scope>NUCLEOTIDE SEQUENCE</scope>
    <source>
        <strain evidence="1">S-188037</strain>
    </source>
</reference>
<sequence>MFSTVEVNVKVKLQQRDEAQFGIGVQHCVVPRKCIFSAQFDFLRDQIFFPANSICRRSSAFQSFLIFAFRISHFFFKSMLLNWQWFGLSCRFRWNTIITLSLM</sequence>
<gene>
    <name evidence="1" type="ORF">MKW98_011935</name>
</gene>
<dbReference type="EMBL" id="JAJJMB010005473">
    <property type="protein sequence ID" value="KAI3938783.1"/>
    <property type="molecule type" value="Genomic_DNA"/>
</dbReference>
<keyword evidence="2" id="KW-1185">Reference proteome</keyword>
<evidence type="ECO:0000313" key="1">
    <source>
        <dbReference type="EMBL" id="KAI3938783.1"/>
    </source>
</evidence>
<evidence type="ECO:0000313" key="2">
    <source>
        <dbReference type="Proteomes" id="UP001202328"/>
    </source>
</evidence>
<protein>
    <submittedName>
        <fullName evidence="1">Uncharacterized protein</fullName>
    </submittedName>
</protein>
<organism evidence="1 2">
    <name type="scientific">Papaver atlanticum</name>
    <dbReference type="NCBI Taxonomy" id="357466"/>
    <lineage>
        <taxon>Eukaryota</taxon>
        <taxon>Viridiplantae</taxon>
        <taxon>Streptophyta</taxon>
        <taxon>Embryophyta</taxon>
        <taxon>Tracheophyta</taxon>
        <taxon>Spermatophyta</taxon>
        <taxon>Magnoliopsida</taxon>
        <taxon>Ranunculales</taxon>
        <taxon>Papaveraceae</taxon>
        <taxon>Papaveroideae</taxon>
        <taxon>Papaver</taxon>
    </lineage>
</organism>
<accession>A0AAD4T385</accession>
<proteinExistence type="predicted"/>
<comment type="caution">
    <text evidence="1">The sequence shown here is derived from an EMBL/GenBank/DDBJ whole genome shotgun (WGS) entry which is preliminary data.</text>
</comment>
<name>A0AAD4T385_9MAGN</name>
<dbReference type="Proteomes" id="UP001202328">
    <property type="component" value="Unassembled WGS sequence"/>
</dbReference>
<dbReference type="AlphaFoldDB" id="A0AAD4T385"/>